<dbReference type="GO" id="GO:0003700">
    <property type="term" value="F:DNA-binding transcription factor activity"/>
    <property type="evidence" value="ECO:0007669"/>
    <property type="project" value="InterPro"/>
</dbReference>
<proteinExistence type="predicted"/>
<keyword evidence="3" id="KW-0804">Transcription</keyword>
<accession>A0A5M3WRD8</accession>
<gene>
    <name evidence="5" type="ORF">Amac_043090</name>
</gene>
<dbReference type="InterPro" id="IPR008920">
    <property type="entry name" value="TF_FadR/GntR_C"/>
</dbReference>
<dbReference type="InterPro" id="IPR011711">
    <property type="entry name" value="GntR_C"/>
</dbReference>
<dbReference type="Pfam" id="PF07729">
    <property type="entry name" value="FCD"/>
    <property type="match status" value="1"/>
</dbReference>
<keyword evidence="2" id="KW-0238">DNA-binding</keyword>
<dbReference type="Gene3D" id="1.20.120.530">
    <property type="entry name" value="GntR ligand-binding domain-like"/>
    <property type="match status" value="1"/>
</dbReference>
<dbReference type="GO" id="GO:0003677">
    <property type="term" value="F:DNA binding"/>
    <property type="evidence" value="ECO:0007669"/>
    <property type="project" value="UniProtKB-KW"/>
</dbReference>
<organism evidence="5 6">
    <name type="scientific">Acrocarpospora macrocephala</name>
    <dbReference type="NCBI Taxonomy" id="150177"/>
    <lineage>
        <taxon>Bacteria</taxon>
        <taxon>Bacillati</taxon>
        <taxon>Actinomycetota</taxon>
        <taxon>Actinomycetes</taxon>
        <taxon>Streptosporangiales</taxon>
        <taxon>Streptosporangiaceae</taxon>
        <taxon>Acrocarpospora</taxon>
    </lineage>
</organism>
<protein>
    <submittedName>
        <fullName evidence="5">GntR family transcriptional regulator</fullName>
    </submittedName>
</protein>
<dbReference type="SUPFAM" id="SSF46785">
    <property type="entry name" value="Winged helix' DNA-binding domain"/>
    <property type="match status" value="1"/>
</dbReference>
<dbReference type="CDD" id="cd07377">
    <property type="entry name" value="WHTH_GntR"/>
    <property type="match status" value="1"/>
</dbReference>
<dbReference type="Pfam" id="PF00392">
    <property type="entry name" value="GntR"/>
    <property type="match status" value="1"/>
</dbReference>
<evidence type="ECO:0000259" key="4">
    <source>
        <dbReference type="PROSITE" id="PS50949"/>
    </source>
</evidence>
<dbReference type="PROSITE" id="PS50949">
    <property type="entry name" value="HTH_GNTR"/>
    <property type="match status" value="1"/>
</dbReference>
<sequence>MTASPLSDSSLGSLDRSSAVGGMDAVSRTTLGDRVYERVRGAIIRGEIPAGTELNQVELANTLGVSRVPVREALRRLQAERLLDANPFQRFVVTKLSQEQVLELFDLRQTLETFAALRAASRPGFREAELPAARALANSLDLDMSGEEWVQADMEFHRSLYGRGSAVASIIDEVRFRIYRYVHLAAPDLPRRKEVLAEHQALLDAVERGDEDEIRALIEAHVGHTRDRLVHMGGIEDAG</sequence>
<keyword evidence="6" id="KW-1185">Reference proteome</keyword>
<evidence type="ECO:0000256" key="3">
    <source>
        <dbReference type="ARBA" id="ARBA00023163"/>
    </source>
</evidence>
<dbReference type="PANTHER" id="PTHR43537:SF5">
    <property type="entry name" value="UXU OPERON TRANSCRIPTIONAL REGULATOR"/>
    <property type="match status" value="1"/>
</dbReference>
<comment type="caution">
    <text evidence="5">The sequence shown here is derived from an EMBL/GenBank/DDBJ whole genome shotgun (WGS) entry which is preliminary data.</text>
</comment>
<dbReference type="InterPro" id="IPR036390">
    <property type="entry name" value="WH_DNA-bd_sf"/>
</dbReference>
<dbReference type="InterPro" id="IPR000524">
    <property type="entry name" value="Tscrpt_reg_HTH_GntR"/>
</dbReference>
<feature type="domain" description="HTH gntR-type" evidence="4">
    <location>
        <begin position="29"/>
        <end position="96"/>
    </location>
</feature>
<evidence type="ECO:0000313" key="5">
    <source>
        <dbReference type="EMBL" id="GES10712.1"/>
    </source>
</evidence>
<dbReference type="PANTHER" id="PTHR43537">
    <property type="entry name" value="TRANSCRIPTIONAL REGULATOR, GNTR FAMILY"/>
    <property type="match status" value="1"/>
</dbReference>
<dbReference type="EMBL" id="BLAE01000023">
    <property type="protein sequence ID" value="GES10712.1"/>
    <property type="molecule type" value="Genomic_DNA"/>
</dbReference>
<dbReference type="SUPFAM" id="SSF48008">
    <property type="entry name" value="GntR ligand-binding domain-like"/>
    <property type="match status" value="1"/>
</dbReference>
<keyword evidence="1" id="KW-0805">Transcription regulation</keyword>
<dbReference type="SMART" id="SM00345">
    <property type="entry name" value="HTH_GNTR"/>
    <property type="match status" value="1"/>
</dbReference>
<evidence type="ECO:0000313" key="6">
    <source>
        <dbReference type="Proteomes" id="UP000331127"/>
    </source>
</evidence>
<evidence type="ECO:0000256" key="1">
    <source>
        <dbReference type="ARBA" id="ARBA00023015"/>
    </source>
</evidence>
<dbReference type="SMART" id="SM00895">
    <property type="entry name" value="FCD"/>
    <property type="match status" value="1"/>
</dbReference>
<evidence type="ECO:0000256" key="2">
    <source>
        <dbReference type="ARBA" id="ARBA00023125"/>
    </source>
</evidence>
<dbReference type="Gene3D" id="1.10.10.10">
    <property type="entry name" value="Winged helix-like DNA-binding domain superfamily/Winged helix DNA-binding domain"/>
    <property type="match status" value="1"/>
</dbReference>
<dbReference type="InterPro" id="IPR036388">
    <property type="entry name" value="WH-like_DNA-bd_sf"/>
</dbReference>
<dbReference type="Proteomes" id="UP000331127">
    <property type="component" value="Unassembled WGS sequence"/>
</dbReference>
<reference evidence="5 6" key="1">
    <citation type="submission" date="2019-10" db="EMBL/GenBank/DDBJ databases">
        <title>Whole genome shotgun sequence of Acrocarpospora macrocephala NBRC 16266.</title>
        <authorList>
            <person name="Ichikawa N."/>
            <person name="Kimura A."/>
            <person name="Kitahashi Y."/>
            <person name="Komaki H."/>
            <person name="Oguchi A."/>
        </authorList>
    </citation>
    <scope>NUCLEOTIDE SEQUENCE [LARGE SCALE GENOMIC DNA]</scope>
    <source>
        <strain evidence="5 6">NBRC 16266</strain>
    </source>
</reference>
<name>A0A5M3WRD8_9ACTN</name>
<dbReference type="AlphaFoldDB" id="A0A5M3WRD8"/>